<reference evidence="14 15" key="1">
    <citation type="submission" date="2019-03" db="EMBL/GenBank/DDBJ databases">
        <title>Genomic Encyclopedia of Type Strains, Phase IV (KMG-IV): sequencing the most valuable type-strain genomes for metagenomic binning, comparative biology and taxonomic classification.</title>
        <authorList>
            <person name="Goeker M."/>
        </authorList>
    </citation>
    <scope>NUCLEOTIDE SEQUENCE [LARGE SCALE GENOMIC DNA]</scope>
    <source>
        <strain evidence="14 15">DSM 100556</strain>
    </source>
</reference>
<keyword evidence="6 11" id="KW-0812">Transmembrane</keyword>
<sequence length="298" mass="33073">MRISTFFYTIGQGFRNIIRNKWFSLASIATIGACLFLFGLFYAIITNFQHIVKTAEEGVSVTVFFDEGVNDTRIAEIGDIIAKRVEVSDVKFVSAQEAWESFKEDYLGEYADGFTENPLADSAHYEIYLNDVSLQPALVTYLESIDDIRRINKSEITATTLSGVNALIAYVSIGIIGILFSVSIFLISNTVTIGISVRKEEINIMKYIGATDFFVRSPFVIEGMLIGIIGSLVPLGLIYFIYNNVILYVSERFSMLAQLLSFLPVETIFNTLAPVSIAMGVGIGFLGSIVTVRKHLRV</sequence>
<dbReference type="PANTHER" id="PTHR47755:SF1">
    <property type="entry name" value="CELL DIVISION PROTEIN FTSX"/>
    <property type="match status" value="1"/>
</dbReference>
<accession>A0A4V2QCA9</accession>
<evidence type="ECO:0000256" key="3">
    <source>
        <dbReference type="ARBA" id="ARBA00021907"/>
    </source>
</evidence>
<keyword evidence="9 10" id="KW-0131">Cell cycle</keyword>
<evidence type="ECO:0000256" key="4">
    <source>
        <dbReference type="ARBA" id="ARBA00022475"/>
    </source>
</evidence>
<keyword evidence="4 10" id="KW-1003">Cell membrane</keyword>
<dbReference type="PIRSF" id="PIRSF003097">
    <property type="entry name" value="FtsX"/>
    <property type="match status" value="1"/>
</dbReference>
<comment type="caution">
    <text evidence="14">The sequence shown here is derived from an EMBL/GenBank/DDBJ whole genome shotgun (WGS) entry which is preliminary data.</text>
</comment>
<dbReference type="Pfam" id="PF02687">
    <property type="entry name" value="FtsX"/>
    <property type="match status" value="1"/>
</dbReference>
<feature type="transmembrane region" description="Helical" evidence="11">
    <location>
        <begin position="167"/>
        <end position="197"/>
    </location>
</feature>
<feature type="transmembrane region" description="Helical" evidence="11">
    <location>
        <begin position="22"/>
        <end position="45"/>
    </location>
</feature>
<comment type="similarity">
    <text evidence="2 10">Belongs to the ABC-4 integral membrane protein family. FtsX subfamily.</text>
</comment>
<dbReference type="EMBL" id="SLUO01000004">
    <property type="protein sequence ID" value="TCL59487.1"/>
    <property type="molecule type" value="Genomic_DNA"/>
</dbReference>
<dbReference type="AlphaFoldDB" id="A0A4V2QCA9"/>
<dbReference type="Pfam" id="PF18075">
    <property type="entry name" value="FtsX_ECD"/>
    <property type="match status" value="1"/>
</dbReference>
<dbReference type="RefSeq" id="WP_031392256.1">
    <property type="nucleotide sequence ID" value="NZ_JPNB01000002.1"/>
</dbReference>
<gene>
    <name evidence="14" type="ORF">EDD76_104224</name>
</gene>
<dbReference type="GO" id="GO:0005886">
    <property type="term" value="C:plasma membrane"/>
    <property type="evidence" value="ECO:0007669"/>
    <property type="project" value="UniProtKB-SubCell"/>
</dbReference>
<organism evidence="14 15">
    <name type="scientific">Kineothrix alysoides</name>
    <dbReference type="NCBI Taxonomy" id="1469948"/>
    <lineage>
        <taxon>Bacteria</taxon>
        <taxon>Bacillati</taxon>
        <taxon>Bacillota</taxon>
        <taxon>Clostridia</taxon>
        <taxon>Lachnospirales</taxon>
        <taxon>Lachnospiraceae</taxon>
        <taxon>Kineothrix</taxon>
    </lineage>
</organism>
<dbReference type="STRING" id="1469948.GCA_000732725_03637"/>
<dbReference type="PROSITE" id="PS51257">
    <property type="entry name" value="PROKAR_LIPOPROTEIN"/>
    <property type="match status" value="1"/>
</dbReference>
<feature type="transmembrane region" description="Helical" evidence="11">
    <location>
        <begin position="218"/>
        <end position="242"/>
    </location>
</feature>
<dbReference type="NCBIfam" id="NF038347">
    <property type="entry name" value="FtsX_Gpos"/>
    <property type="match status" value="1"/>
</dbReference>
<feature type="domain" description="ABC3 transporter permease C-terminal" evidence="12">
    <location>
        <begin position="175"/>
        <end position="294"/>
    </location>
</feature>
<name>A0A4V2QCA9_9FIRM</name>
<evidence type="ECO:0000256" key="10">
    <source>
        <dbReference type="PIRNR" id="PIRNR003097"/>
    </source>
</evidence>
<feature type="domain" description="FtsX extracellular" evidence="13">
    <location>
        <begin position="59"/>
        <end position="150"/>
    </location>
</feature>
<evidence type="ECO:0000256" key="9">
    <source>
        <dbReference type="ARBA" id="ARBA00023306"/>
    </source>
</evidence>
<evidence type="ECO:0000256" key="1">
    <source>
        <dbReference type="ARBA" id="ARBA00004651"/>
    </source>
</evidence>
<dbReference type="InterPro" id="IPR003838">
    <property type="entry name" value="ABC3_permease_C"/>
</dbReference>
<evidence type="ECO:0000313" key="15">
    <source>
        <dbReference type="Proteomes" id="UP000295718"/>
    </source>
</evidence>
<proteinExistence type="inferred from homology"/>
<keyword evidence="7 11" id="KW-1133">Transmembrane helix</keyword>
<evidence type="ECO:0000256" key="5">
    <source>
        <dbReference type="ARBA" id="ARBA00022618"/>
    </source>
</evidence>
<evidence type="ECO:0000256" key="8">
    <source>
        <dbReference type="ARBA" id="ARBA00023136"/>
    </source>
</evidence>
<evidence type="ECO:0000259" key="13">
    <source>
        <dbReference type="Pfam" id="PF18075"/>
    </source>
</evidence>
<evidence type="ECO:0000256" key="2">
    <source>
        <dbReference type="ARBA" id="ARBA00007379"/>
    </source>
</evidence>
<dbReference type="Proteomes" id="UP000295718">
    <property type="component" value="Unassembled WGS sequence"/>
</dbReference>
<dbReference type="InterPro" id="IPR058204">
    <property type="entry name" value="FtsX_firmicutes-type"/>
</dbReference>
<dbReference type="InterPro" id="IPR004513">
    <property type="entry name" value="FtsX"/>
</dbReference>
<dbReference type="InterPro" id="IPR040690">
    <property type="entry name" value="FtsX_ECD"/>
</dbReference>
<evidence type="ECO:0000259" key="12">
    <source>
        <dbReference type="Pfam" id="PF02687"/>
    </source>
</evidence>
<evidence type="ECO:0000256" key="7">
    <source>
        <dbReference type="ARBA" id="ARBA00022989"/>
    </source>
</evidence>
<comment type="subcellular location">
    <subcellularLocation>
        <location evidence="1">Cell membrane</location>
        <topology evidence="1">Multi-pass membrane protein</topology>
    </subcellularLocation>
</comment>
<protein>
    <recommendedName>
        <fullName evidence="3 10">Cell division protein FtsX</fullName>
    </recommendedName>
</protein>
<evidence type="ECO:0000256" key="11">
    <source>
        <dbReference type="SAM" id="Phobius"/>
    </source>
</evidence>
<evidence type="ECO:0000256" key="6">
    <source>
        <dbReference type="ARBA" id="ARBA00022692"/>
    </source>
</evidence>
<dbReference type="OrthoDB" id="9812531at2"/>
<comment type="function">
    <text evidence="10">Part of the ABC transporter FtsEX involved in asymmetric cellular division facilitating the initiation of sporulation.</text>
</comment>
<dbReference type="Gene3D" id="3.30.70.3040">
    <property type="match status" value="1"/>
</dbReference>
<feature type="transmembrane region" description="Helical" evidence="11">
    <location>
        <begin position="268"/>
        <end position="292"/>
    </location>
</feature>
<keyword evidence="8 10" id="KW-0472">Membrane</keyword>
<dbReference type="PANTHER" id="PTHR47755">
    <property type="entry name" value="CELL DIVISION PROTEIN FTSX"/>
    <property type="match status" value="1"/>
</dbReference>
<keyword evidence="15" id="KW-1185">Reference proteome</keyword>
<keyword evidence="5 10" id="KW-0132">Cell division</keyword>
<dbReference type="GO" id="GO:0051301">
    <property type="term" value="P:cell division"/>
    <property type="evidence" value="ECO:0007669"/>
    <property type="project" value="UniProtKB-KW"/>
</dbReference>
<evidence type="ECO:0000313" key="14">
    <source>
        <dbReference type="EMBL" id="TCL59487.1"/>
    </source>
</evidence>